<keyword evidence="1" id="KW-1015">Disulfide bond</keyword>
<dbReference type="AlphaFoldDB" id="A0A7E6EV11"/>
<dbReference type="InterPro" id="IPR002223">
    <property type="entry name" value="Kunitz_BPTI"/>
</dbReference>
<dbReference type="FunFam" id="4.10.410.10:FF:000004">
    <property type="entry name" value="Tissue factor pathway inhibitor"/>
    <property type="match status" value="1"/>
</dbReference>
<keyword evidence="4" id="KW-1185">Reference proteome</keyword>
<proteinExistence type="predicted"/>
<name>A0A7E6EV11_9MOLL</name>
<evidence type="ECO:0000256" key="2">
    <source>
        <dbReference type="SAM" id="SignalP"/>
    </source>
</evidence>
<keyword evidence="2" id="KW-0732">Signal</keyword>
<dbReference type="InterPro" id="IPR036880">
    <property type="entry name" value="Kunitz_BPTI_sf"/>
</dbReference>
<dbReference type="PANTHER" id="PTHR10083:SF374">
    <property type="entry name" value="BPTI_KUNITZ INHIBITOR DOMAIN-CONTAINING PROTEIN"/>
    <property type="match status" value="1"/>
</dbReference>
<dbReference type="InterPro" id="IPR050098">
    <property type="entry name" value="TFPI/VKTCI-like"/>
</dbReference>
<dbReference type="Proteomes" id="UP000515154">
    <property type="component" value="Linkage group LG5"/>
</dbReference>
<feature type="domain" description="BPTI/Kunitz inhibitor" evidence="3">
    <location>
        <begin position="146"/>
        <end position="196"/>
    </location>
</feature>
<evidence type="ECO:0000259" key="3">
    <source>
        <dbReference type="PROSITE" id="PS50279"/>
    </source>
</evidence>
<reference evidence="5" key="1">
    <citation type="submission" date="2025-08" db="UniProtKB">
        <authorList>
            <consortium name="RefSeq"/>
        </authorList>
    </citation>
    <scope>IDENTIFICATION</scope>
</reference>
<dbReference type="PRINTS" id="PR00759">
    <property type="entry name" value="BASICPTASE"/>
</dbReference>
<dbReference type="CDD" id="cd22593">
    <property type="entry name" value="Kunitz_conkunitzin"/>
    <property type="match status" value="1"/>
</dbReference>
<feature type="signal peptide" evidence="2">
    <location>
        <begin position="1"/>
        <end position="32"/>
    </location>
</feature>
<sequence>MSECLNKRLFYFPGNMFQFLMLLCFAAQLSNGLTDEACDLPVDQGKCEDPPTERWYFDAKSKTCKKFKFTCGGNRNNFLSNEECIGVCTNVCTLPVEYGRGYTSLRRYYFNKKVNKCEEFDFSGDGGNSNNFPSIEKCQNTCMSVCKLPSETGLCRALFLRYYYNHKSQRCEDFFYGGCMGNRNKFLTIEDCKKACQNFKH</sequence>
<dbReference type="SUPFAM" id="SSF57362">
    <property type="entry name" value="BPTI-like"/>
    <property type="match status" value="3"/>
</dbReference>
<protein>
    <submittedName>
        <fullName evidence="5">Carboxypeptidase inhibitor SmCI isoform X1</fullName>
    </submittedName>
</protein>
<dbReference type="PROSITE" id="PS00280">
    <property type="entry name" value="BPTI_KUNITZ_1"/>
    <property type="match status" value="1"/>
</dbReference>
<dbReference type="PANTHER" id="PTHR10083">
    <property type="entry name" value="KUNITZ-TYPE PROTEASE INHIBITOR-RELATED"/>
    <property type="match status" value="1"/>
</dbReference>
<gene>
    <name evidence="5" type="primary">LOC115211890</name>
</gene>
<dbReference type="Pfam" id="PF00014">
    <property type="entry name" value="Kunitz_BPTI"/>
    <property type="match status" value="3"/>
</dbReference>
<feature type="domain" description="BPTI/Kunitz inhibitor" evidence="3">
    <location>
        <begin position="38"/>
        <end position="88"/>
    </location>
</feature>
<dbReference type="InterPro" id="IPR020901">
    <property type="entry name" value="Prtase_inh_Kunz-CS"/>
</dbReference>
<dbReference type="RefSeq" id="XP_036359199.1">
    <property type="nucleotide sequence ID" value="XM_036503306.1"/>
</dbReference>
<organism evidence="4 5">
    <name type="scientific">Octopus sinensis</name>
    <name type="common">East Asian common octopus</name>
    <dbReference type="NCBI Taxonomy" id="2607531"/>
    <lineage>
        <taxon>Eukaryota</taxon>
        <taxon>Metazoa</taxon>
        <taxon>Spiralia</taxon>
        <taxon>Lophotrochozoa</taxon>
        <taxon>Mollusca</taxon>
        <taxon>Cephalopoda</taxon>
        <taxon>Coleoidea</taxon>
        <taxon>Octopodiformes</taxon>
        <taxon>Octopoda</taxon>
        <taxon>Incirrata</taxon>
        <taxon>Octopodidae</taxon>
        <taxon>Octopus</taxon>
    </lineage>
</organism>
<feature type="domain" description="BPTI/Kunitz inhibitor" evidence="3">
    <location>
        <begin position="92"/>
        <end position="142"/>
    </location>
</feature>
<accession>A0A7E6EV11</accession>
<dbReference type="PROSITE" id="PS50279">
    <property type="entry name" value="BPTI_KUNITZ_2"/>
    <property type="match status" value="3"/>
</dbReference>
<dbReference type="GO" id="GO:0005615">
    <property type="term" value="C:extracellular space"/>
    <property type="evidence" value="ECO:0007669"/>
    <property type="project" value="TreeGrafter"/>
</dbReference>
<evidence type="ECO:0000313" key="4">
    <source>
        <dbReference type="Proteomes" id="UP000515154"/>
    </source>
</evidence>
<dbReference type="Gene3D" id="4.10.410.10">
    <property type="entry name" value="Pancreatic trypsin inhibitor Kunitz domain"/>
    <property type="match status" value="3"/>
</dbReference>
<feature type="chain" id="PRO_5028887424" evidence="2">
    <location>
        <begin position="33"/>
        <end position="201"/>
    </location>
</feature>
<dbReference type="GO" id="GO:0004867">
    <property type="term" value="F:serine-type endopeptidase inhibitor activity"/>
    <property type="evidence" value="ECO:0007669"/>
    <property type="project" value="InterPro"/>
</dbReference>
<evidence type="ECO:0000256" key="1">
    <source>
        <dbReference type="ARBA" id="ARBA00023157"/>
    </source>
</evidence>
<dbReference type="SMART" id="SM00131">
    <property type="entry name" value="KU"/>
    <property type="match status" value="3"/>
</dbReference>
<evidence type="ECO:0000313" key="5">
    <source>
        <dbReference type="RefSeq" id="XP_036359199.1"/>
    </source>
</evidence>
<dbReference type="CDD" id="cd00109">
    <property type="entry name" value="Kunitz-type"/>
    <property type="match status" value="1"/>
</dbReference>